<proteinExistence type="predicted"/>
<dbReference type="EMBL" id="LNZH02000108">
    <property type="protein sequence ID" value="OCB91042.1"/>
    <property type="molecule type" value="Genomic_DNA"/>
</dbReference>
<dbReference type="PIRSF" id="PIRSF007747">
    <property type="entry name" value="Ribosyl_Ptfrase"/>
    <property type="match status" value="1"/>
</dbReference>
<dbReference type="Gene3D" id="3.90.190.10">
    <property type="entry name" value="Protein tyrosine phosphatase superfamily"/>
    <property type="match status" value="1"/>
</dbReference>
<gene>
    <name evidence="3" type="ORF">A7U60_g1736</name>
</gene>
<dbReference type="GO" id="GO:0043399">
    <property type="term" value="F:tRNA adenosine(64)-2'-O-ribosylphosphate transferase activity"/>
    <property type="evidence" value="ECO:0007669"/>
    <property type="project" value="InterPro"/>
</dbReference>
<dbReference type="OrthoDB" id="45256at2759"/>
<dbReference type="Proteomes" id="UP000757232">
    <property type="component" value="Unassembled WGS sequence"/>
</dbReference>
<dbReference type="Pfam" id="PF04179">
    <property type="entry name" value="Init_tRNA_PT"/>
    <property type="match status" value="1"/>
</dbReference>
<evidence type="ECO:0000313" key="4">
    <source>
        <dbReference type="Proteomes" id="UP000757232"/>
    </source>
</evidence>
<accession>A0A9Q5I4I7</accession>
<keyword evidence="3" id="KW-0808">Transferase</keyword>
<dbReference type="GO" id="GO:0005737">
    <property type="term" value="C:cytoplasm"/>
    <property type="evidence" value="ECO:0007669"/>
    <property type="project" value="TreeGrafter"/>
</dbReference>
<evidence type="ECO:0000313" key="3">
    <source>
        <dbReference type="EMBL" id="OCB91042.1"/>
    </source>
</evidence>
<reference evidence="3" key="1">
    <citation type="submission" date="2016-06" db="EMBL/GenBank/DDBJ databases">
        <title>Draft Genome sequence of the fungus Inonotus baumii.</title>
        <authorList>
            <person name="Zhu H."/>
            <person name="Lin W."/>
        </authorList>
    </citation>
    <scope>NUCLEOTIDE SEQUENCE</scope>
    <source>
        <strain evidence="3">821</strain>
    </source>
</reference>
<feature type="domain" description="Rit1 DUSP-like" evidence="1">
    <location>
        <begin position="363"/>
        <end position="469"/>
    </location>
</feature>
<dbReference type="PANTHER" id="PTHR31811:SF0">
    <property type="entry name" value="TRNA A64-2'-O-RIBOSYLPHOSPHATE TRANSFERASE"/>
    <property type="match status" value="1"/>
</dbReference>
<dbReference type="InterPro" id="IPR033449">
    <property type="entry name" value="Rit1_N"/>
</dbReference>
<sequence length="479" mass="53953">MDVDFELFSDRKKFEHDARNQIRKHSLDPYNRLHSIAEDIEFVQDVHEKYYSSYPLLANLRCGTWYCDSRKAGGITSHFKSSDGHYNGWSFNLRRPNLHILAHIQAAGGICIVDSTRSGKRMPDSLSKTVPIWCTVINRVLKFRGLANSGGWDIQLYTPPQSVSKQEHAQIESKLLSWVEALATSSYNLPQLDRSLRPIWVTPASTVFPSFDKNTNFLPVICISASRSLEEGTERRRQGYSYVQGAGDDHENWSDGLIPDVFWRCKDELLNATEADFPDVLKCIVGEARSTIHASDWAKLPTPIARVKGLLSIAAMKDLPDSVFDTRIAEEMPVPCIVIRGYPEASASIPVQHVNPTPIYDLVLQGDKKAMERAFKSSLPQCLRFIGQYIGEGRRVCIACETGKDLSVGIALAALQAFFDDNGQLNLERYDSKELKVTKESLRTRLHWIISSRPEANPSRATLKKINEFFMSPLRSGST</sequence>
<evidence type="ECO:0000259" key="2">
    <source>
        <dbReference type="Pfam" id="PF17184"/>
    </source>
</evidence>
<evidence type="ECO:0000259" key="1">
    <source>
        <dbReference type="Pfam" id="PF04179"/>
    </source>
</evidence>
<dbReference type="InterPro" id="IPR007306">
    <property type="entry name" value="Rit1"/>
</dbReference>
<dbReference type="AlphaFoldDB" id="A0A9Q5I4I7"/>
<protein>
    <submittedName>
        <fullName evidence="3">Initiator tRNA phosphoribosyl transferase</fullName>
    </submittedName>
</protein>
<dbReference type="InterPro" id="IPR029021">
    <property type="entry name" value="Prot-tyrosine_phosphatase-like"/>
</dbReference>
<keyword evidence="4" id="KW-1185">Reference proteome</keyword>
<dbReference type="InterPro" id="IPR033421">
    <property type="entry name" value="Rit1_DUSP-like"/>
</dbReference>
<dbReference type="PANTHER" id="PTHR31811">
    <property type="entry name" value="TRNA A64-2'-O-RIBOSYLPHOSPHATE TRANSFERASE"/>
    <property type="match status" value="1"/>
</dbReference>
<comment type="caution">
    <text evidence="3">The sequence shown here is derived from an EMBL/GenBank/DDBJ whole genome shotgun (WGS) entry which is preliminary data.</text>
</comment>
<dbReference type="Pfam" id="PF17184">
    <property type="entry name" value="Rit1_C"/>
    <property type="match status" value="1"/>
</dbReference>
<dbReference type="GO" id="GO:0019988">
    <property type="term" value="P:charged-tRNA amino acid modification"/>
    <property type="evidence" value="ECO:0007669"/>
    <property type="project" value="InterPro"/>
</dbReference>
<organism evidence="3 4">
    <name type="scientific">Sanghuangporus baumii</name>
    <name type="common">Phellinus baumii</name>
    <dbReference type="NCBI Taxonomy" id="108892"/>
    <lineage>
        <taxon>Eukaryota</taxon>
        <taxon>Fungi</taxon>
        <taxon>Dikarya</taxon>
        <taxon>Basidiomycota</taxon>
        <taxon>Agaricomycotina</taxon>
        <taxon>Agaricomycetes</taxon>
        <taxon>Hymenochaetales</taxon>
        <taxon>Hymenochaetaceae</taxon>
        <taxon>Sanghuangporus</taxon>
    </lineage>
</organism>
<name>A0A9Q5I4I7_SANBA</name>
<feature type="domain" description="Rit1 N-terminal" evidence="2">
    <location>
        <begin position="22"/>
        <end position="285"/>
    </location>
</feature>